<gene>
    <name evidence="2" type="ORF">EZS28_050893</name>
</gene>
<comment type="caution">
    <text evidence="2">The sequence shown here is derived from an EMBL/GenBank/DDBJ whole genome shotgun (WGS) entry which is preliminary data.</text>
</comment>
<sequence length="200" mass="23179">MERRSERILLALSERALENKQNLSNLYLFPHRGIEKLTGIKQKKHERKNDENKVRRLPEFQDKSVQKACKMGRQSLRASREEPLAGQNNPVKNEKNDMKMEYSIRVREQKTIEANSFEDYNRQIDALKSTLCPREKLIEVTRIIGMAVILKVESPEIDARRVALNLLTPYGKNGIAYFLTEFSKISEELAPVNSFSDAKE</sequence>
<organism evidence="2 3">
    <name type="scientific">Streblomastix strix</name>
    <dbReference type="NCBI Taxonomy" id="222440"/>
    <lineage>
        <taxon>Eukaryota</taxon>
        <taxon>Metamonada</taxon>
        <taxon>Preaxostyla</taxon>
        <taxon>Oxymonadida</taxon>
        <taxon>Streblomastigidae</taxon>
        <taxon>Streblomastix</taxon>
    </lineage>
</organism>
<reference evidence="2 3" key="1">
    <citation type="submission" date="2019-03" db="EMBL/GenBank/DDBJ databases">
        <title>Single cell metagenomics reveals metabolic interactions within the superorganism composed of flagellate Streblomastix strix and complex community of Bacteroidetes bacteria on its surface.</title>
        <authorList>
            <person name="Treitli S.C."/>
            <person name="Kolisko M."/>
            <person name="Husnik F."/>
            <person name="Keeling P."/>
            <person name="Hampl V."/>
        </authorList>
    </citation>
    <scope>NUCLEOTIDE SEQUENCE [LARGE SCALE GENOMIC DNA]</scope>
    <source>
        <strain evidence="2">ST1C</strain>
    </source>
</reference>
<proteinExistence type="predicted"/>
<evidence type="ECO:0000313" key="3">
    <source>
        <dbReference type="Proteomes" id="UP000324800"/>
    </source>
</evidence>
<name>A0A5J4T7Y8_9EUKA</name>
<protein>
    <submittedName>
        <fullName evidence="2">Uncharacterized protein</fullName>
    </submittedName>
</protein>
<accession>A0A5J4T7Y8</accession>
<dbReference type="EMBL" id="SNRW01037847">
    <property type="protein sequence ID" value="KAA6353580.1"/>
    <property type="molecule type" value="Genomic_DNA"/>
</dbReference>
<dbReference type="Proteomes" id="UP000324800">
    <property type="component" value="Unassembled WGS sequence"/>
</dbReference>
<evidence type="ECO:0000256" key="1">
    <source>
        <dbReference type="SAM" id="MobiDB-lite"/>
    </source>
</evidence>
<feature type="region of interest" description="Disordered" evidence="1">
    <location>
        <begin position="74"/>
        <end position="93"/>
    </location>
</feature>
<evidence type="ECO:0000313" key="2">
    <source>
        <dbReference type="EMBL" id="KAA6353580.1"/>
    </source>
</evidence>
<dbReference type="AlphaFoldDB" id="A0A5J4T7Y8"/>